<gene>
    <name evidence="1" type="ORF">TTEB3V08_LOCUS903</name>
</gene>
<organism evidence="1">
    <name type="scientific">Timema tahoe</name>
    <dbReference type="NCBI Taxonomy" id="61484"/>
    <lineage>
        <taxon>Eukaryota</taxon>
        <taxon>Metazoa</taxon>
        <taxon>Ecdysozoa</taxon>
        <taxon>Arthropoda</taxon>
        <taxon>Hexapoda</taxon>
        <taxon>Insecta</taxon>
        <taxon>Pterygota</taxon>
        <taxon>Neoptera</taxon>
        <taxon>Polyneoptera</taxon>
        <taxon>Phasmatodea</taxon>
        <taxon>Timematodea</taxon>
        <taxon>Timematoidea</taxon>
        <taxon>Timematidae</taxon>
        <taxon>Timema</taxon>
    </lineage>
</organism>
<evidence type="ECO:0000313" key="1">
    <source>
        <dbReference type="EMBL" id="CAD7452730.1"/>
    </source>
</evidence>
<name>A0A7R9FFM5_9NEOP</name>
<sequence>MSQCGRGPPRFICGALKFGLHNKNSVRVRTVTAFSSYSLHLSTSSWGEPKKSHKHQLSCSLSMGKRRHDLVGRSCGWMRRPSDITQHEIGTLLSVDTPVHDPVLRLI</sequence>
<accession>A0A7R9FFM5</accession>
<protein>
    <submittedName>
        <fullName evidence="1">Uncharacterized protein</fullName>
    </submittedName>
</protein>
<dbReference type="AlphaFoldDB" id="A0A7R9FFM5"/>
<proteinExistence type="predicted"/>
<dbReference type="EMBL" id="OE000160">
    <property type="protein sequence ID" value="CAD7452730.1"/>
    <property type="molecule type" value="Genomic_DNA"/>
</dbReference>
<reference evidence="1" key="1">
    <citation type="submission" date="2020-11" db="EMBL/GenBank/DDBJ databases">
        <authorList>
            <person name="Tran Van P."/>
        </authorList>
    </citation>
    <scope>NUCLEOTIDE SEQUENCE</scope>
</reference>